<dbReference type="Proteomes" id="UP000703269">
    <property type="component" value="Unassembled WGS sequence"/>
</dbReference>
<keyword evidence="5 6" id="KW-1015">Disulfide bond</keyword>
<name>A0A9P3GGN8_9APHY</name>
<gene>
    <name evidence="8" type="ORF">PsYK624_107960</name>
</gene>
<accession>A0A9P3GGN8</accession>
<keyword evidence="4 6" id="KW-0964">Secreted</keyword>
<protein>
    <recommendedName>
        <fullName evidence="6">Hydrophobin</fullName>
    </recommendedName>
</protein>
<comment type="caution">
    <text evidence="8">The sequence shown here is derived from an EMBL/GenBank/DDBJ whole genome shotgun (WGS) entry which is preliminary data.</text>
</comment>
<keyword evidence="3 6" id="KW-0134">Cell wall</keyword>
<evidence type="ECO:0000256" key="7">
    <source>
        <dbReference type="SAM" id="Phobius"/>
    </source>
</evidence>
<dbReference type="GO" id="GO:0005199">
    <property type="term" value="F:structural constituent of cell wall"/>
    <property type="evidence" value="ECO:0007669"/>
    <property type="project" value="InterPro"/>
</dbReference>
<proteinExistence type="inferred from homology"/>
<keyword evidence="7" id="KW-0812">Transmembrane</keyword>
<evidence type="ECO:0000256" key="2">
    <source>
        <dbReference type="ARBA" id="ARBA00010446"/>
    </source>
</evidence>
<keyword evidence="9" id="KW-1185">Reference proteome</keyword>
<evidence type="ECO:0000256" key="1">
    <source>
        <dbReference type="ARBA" id="ARBA00004191"/>
    </source>
</evidence>
<dbReference type="SMART" id="SM00075">
    <property type="entry name" value="HYDRO"/>
    <property type="match status" value="1"/>
</dbReference>
<sequence>MTAGSALRPRVERSRSDDEKRVCVRWSSYARTLCLVSPLALFLTVSLALLVGTTPVVKRNDTPTTACCASTQDAQSSAAVAILKVIGTDAGDISSLIGLTCSPISFVGVGSGSECSGTTVSCSNGVIGSIGVGCIPVST</sequence>
<evidence type="ECO:0000256" key="4">
    <source>
        <dbReference type="ARBA" id="ARBA00022525"/>
    </source>
</evidence>
<feature type="transmembrane region" description="Helical" evidence="7">
    <location>
        <begin position="29"/>
        <end position="51"/>
    </location>
</feature>
<evidence type="ECO:0000313" key="8">
    <source>
        <dbReference type="EMBL" id="GJE94625.1"/>
    </source>
</evidence>
<evidence type="ECO:0000313" key="9">
    <source>
        <dbReference type="Proteomes" id="UP000703269"/>
    </source>
</evidence>
<dbReference type="AlphaFoldDB" id="A0A9P3GGN8"/>
<evidence type="ECO:0000256" key="6">
    <source>
        <dbReference type="RuleBase" id="RU365009"/>
    </source>
</evidence>
<keyword evidence="7" id="KW-0472">Membrane</keyword>
<dbReference type="EMBL" id="BPQB01000041">
    <property type="protein sequence ID" value="GJE94625.1"/>
    <property type="molecule type" value="Genomic_DNA"/>
</dbReference>
<dbReference type="CDD" id="cd23507">
    <property type="entry name" value="hydrophobin_I"/>
    <property type="match status" value="1"/>
</dbReference>
<comment type="subcellular location">
    <subcellularLocation>
        <location evidence="1 6">Secreted</location>
        <location evidence="1 6">Cell wall</location>
    </subcellularLocation>
</comment>
<reference evidence="8 9" key="1">
    <citation type="submission" date="2021-08" db="EMBL/GenBank/DDBJ databases">
        <title>Draft Genome Sequence of Phanerochaete sordida strain YK-624.</title>
        <authorList>
            <person name="Mori T."/>
            <person name="Dohra H."/>
            <person name="Suzuki T."/>
            <person name="Kawagishi H."/>
            <person name="Hirai H."/>
        </authorList>
    </citation>
    <scope>NUCLEOTIDE SEQUENCE [LARGE SCALE GENOMIC DNA]</scope>
    <source>
        <strain evidence="8 9">YK-624</strain>
    </source>
</reference>
<keyword evidence="6" id="KW-0732">Signal</keyword>
<comment type="similarity">
    <text evidence="2 6">Belongs to the fungal hydrophobin family.</text>
</comment>
<dbReference type="InterPro" id="IPR001338">
    <property type="entry name" value="Class_I_Hydrophobin"/>
</dbReference>
<dbReference type="OrthoDB" id="4225815at2759"/>
<dbReference type="GO" id="GO:0009277">
    <property type="term" value="C:fungal-type cell wall"/>
    <property type="evidence" value="ECO:0007669"/>
    <property type="project" value="InterPro"/>
</dbReference>
<keyword evidence="7" id="KW-1133">Transmembrane helix</keyword>
<evidence type="ECO:0000256" key="5">
    <source>
        <dbReference type="ARBA" id="ARBA00023157"/>
    </source>
</evidence>
<evidence type="ECO:0000256" key="3">
    <source>
        <dbReference type="ARBA" id="ARBA00022512"/>
    </source>
</evidence>
<organism evidence="8 9">
    <name type="scientific">Phanerochaete sordida</name>
    <dbReference type="NCBI Taxonomy" id="48140"/>
    <lineage>
        <taxon>Eukaryota</taxon>
        <taxon>Fungi</taxon>
        <taxon>Dikarya</taxon>
        <taxon>Basidiomycota</taxon>
        <taxon>Agaricomycotina</taxon>
        <taxon>Agaricomycetes</taxon>
        <taxon>Polyporales</taxon>
        <taxon>Phanerochaetaceae</taxon>
        <taxon>Phanerochaete</taxon>
    </lineage>
</organism>
<dbReference type="Pfam" id="PF01185">
    <property type="entry name" value="Hydrophobin"/>
    <property type="match status" value="1"/>
</dbReference>